<feature type="non-terminal residue" evidence="3">
    <location>
        <position position="336"/>
    </location>
</feature>
<feature type="repeat" description="PPR" evidence="2">
    <location>
        <begin position="151"/>
        <end position="185"/>
    </location>
</feature>
<sequence>SADKNETKASAASSRGKSQKGLYLRVAFRPKADSVLEKWLNDGNELTERDVQSIVRSLRQHRKYCKALEVSEWMQNYKKFEFTAGDYAIQLDLIAKVYGVSRAEKHFSDLPAFAKNESTYCTLLHCYCKERLTEKAEHWMGKIQDLGFDTTLLPYNTLMDLYIANGQMEKVLSMIKHLKKMDVQLDSFTYSLWISACASMSGFDDAEKIVDEIKAIGDDSVSWTIYSALANILDVQNYTSVLSSLVKVGDVEGAEKIFNEWELSSSRYDYRIPNILLAAYSNQMDKAVITMKKALSRVKYSDWKPRSENIRGILKYFEKQGNVECADEFLKLLKTY</sequence>
<name>A0AA38G5Q4_TAXCH</name>
<dbReference type="AlphaFoldDB" id="A0AA38G5Q4"/>
<evidence type="ECO:0000313" key="3">
    <source>
        <dbReference type="EMBL" id="KAH9315700.1"/>
    </source>
</evidence>
<dbReference type="PANTHER" id="PTHR45717">
    <property type="entry name" value="OS12G0527900 PROTEIN"/>
    <property type="match status" value="1"/>
</dbReference>
<dbReference type="GO" id="GO:0005739">
    <property type="term" value="C:mitochondrion"/>
    <property type="evidence" value="ECO:0007669"/>
    <property type="project" value="TreeGrafter"/>
</dbReference>
<dbReference type="NCBIfam" id="TIGR00756">
    <property type="entry name" value="PPR"/>
    <property type="match status" value="3"/>
</dbReference>
<keyword evidence="4" id="KW-1185">Reference proteome</keyword>
<comment type="caution">
    <text evidence="3">The sequence shown here is derived from an EMBL/GenBank/DDBJ whole genome shotgun (WGS) entry which is preliminary data.</text>
</comment>
<dbReference type="InterPro" id="IPR002885">
    <property type="entry name" value="PPR_rpt"/>
</dbReference>
<dbReference type="Pfam" id="PF01535">
    <property type="entry name" value="PPR"/>
    <property type="match status" value="2"/>
</dbReference>
<evidence type="ECO:0008006" key="5">
    <source>
        <dbReference type="Google" id="ProtNLM"/>
    </source>
</evidence>
<reference evidence="3 4" key="1">
    <citation type="journal article" date="2021" name="Nat. Plants">
        <title>The Taxus genome provides insights into paclitaxel biosynthesis.</title>
        <authorList>
            <person name="Xiong X."/>
            <person name="Gou J."/>
            <person name="Liao Q."/>
            <person name="Li Y."/>
            <person name="Zhou Q."/>
            <person name="Bi G."/>
            <person name="Li C."/>
            <person name="Du R."/>
            <person name="Wang X."/>
            <person name="Sun T."/>
            <person name="Guo L."/>
            <person name="Liang H."/>
            <person name="Lu P."/>
            <person name="Wu Y."/>
            <person name="Zhang Z."/>
            <person name="Ro D.K."/>
            <person name="Shang Y."/>
            <person name="Huang S."/>
            <person name="Yan J."/>
        </authorList>
    </citation>
    <scope>NUCLEOTIDE SEQUENCE [LARGE SCALE GENOMIC DNA]</scope>
    <source>
        <strain evidence="3">Ta-2019</strain>
    </source>
</reference>
<accession>A0AA38G5Q4</accession>
<evidence type="ECO:0000256" key="2">
    <source>
        <dbReference type="PROSITE-ProRule" id="PRU00708"/>
    </source>
</evidence>
<dbReference type="PANTHER" id="PTHR45717:SF15">
    <property type="entry name" value="AGL218WP"/>
    <property type="match status" value="1"/>
</dbReference>
<dbReference type="Pfam" id="PF13041">
    <property type="entry name" value="PPR_2"/>
    <property type="match status" value="1"/>
</dbReference>
<dbReference type="PROSITE" id="PS51375">
    <property type="entry name" value="PPR"/>
    <property type="match status" value="2"/>
</dbReference>
<dbReference type="Gene3D" id="1.25.40.10">
    <property type="entry name" value="Tetratricopeptide repeat domain"/>
    <property type="match status" value="2"/>
</dbReference>
<evidence type="ECO:0000313" key="4">
    <source>
        <dbReference type="Proteomes" id="UP000824469"/>
    </source>
</evidence>
<keyword evidence="1" id="KW-0677">Repeat</keyword>
<dbReference type="EMBL" id="JAHRHJ020000005">
    <property type="protein sequence ID" value="KAH9315700.1"/>
    <property type="molecule type" value="Genomic_DNA"/>
</dbReference>
<proteinExistence type="predicted"/>
<dbReference type="InterPro" id="IPR011990">
    <property type="entry name" value="TPR-like_helical_dom_sf"/>
</dbReference>
<dbReference type="Proteomes" id="UP000824469">
    <property type="component" value="Unassembled WGS sequence"/>
</dbReference>
<evidence type="ECO:0000256" key="1">
    <source>
        <dbReference type="ARBA" id="ARBA00022737"/>
    </source>
</evidence>
<protein>
    <recommendedName>
        <fullName evidence="5">Pentatricopeptide repeat-containing protein</fullName>
    </recommendedName>
</protein>
<gene>
    <name evidence="3" type="ORF">KI387_024327</name>
</gene>
<feature type="repeat" description="PPR" evidence="2">
    <location>
        <begin position="116"/>
        <end position="150"/>
    </location>
</feature>
<dbReference type="GO" id="GO:0003729">
    <property type="term" value="F:mRNA binding"/>
    <property type="evidence" value="ECO:0007669"/>
    <property type="project" value="UniProtKB-ARBA"/>
</dbReference>
<organism evidence="3 4">
    <name type="scientific">Taxus chinensis</name>
    <name type="common">Chinese yew</name>
    <name type="synonym">Taxus wallichiana var. chinensis</name>
    <dbReference type="NCBI Taxonomy" id="29808"/>
    <lineage>
        <taxon>Eukaryota</taxon>
        <taxon>Viridiplantae</taxon>
        <taxon>Streptophyta</taxon>
        <taxon>Embryophyta</taxon>
        <taxon>Tracheophyta</taxon>
        <taxon>Spermatophyta</taxon>
        <taxon>Pinopsida</taxon>
        <taxon>Pinidae</taxon>
        <taxon>Conifers II</taxon>
        <taxon>Cupressales</taxon>
        <taxon>Taxaceae</taxon>
        <taxon>Taxus</taxon>
    </lineage>
</organism>